<feature type="compositionally biased region" description="Basic and acidic residues" evidence="5">
    <location>
        <begin position="427"/>
        <end position="436"/>
    </location>
</feature>
<dbReference type="OrthoDB" id="10264738at2759"/>
<feature type="region of interest" description="Disordered" evidence="5">
    <location>
        <begin position="427"/>
        <end position="466"/>
    </location>
</feature>
<sequence length="502" mass="56292">MDEVSSKQATPKRVAAGKKAIFAQSWPRQDLQSLERKVADQLKAAQAANTLVESALKDMKEPNSGHTAEEFQQALQTLLTYLLNIKHHPESNHYKRIGVHNPNFKWKVQSVSGAVEMLLAVGFRLNSEGDCLELLDSHLDKRMLDLLIDRLQRELTLHFQHTRFLRRKGLQGSPLRDRPVELSPSLRYPIGYADMTGRRPTMEDQIVIRGMYRGYPDEDFVGMFDGHGGKGAADLAAATLYLELWKYITLQKERGQKIEDEDALITKVVRESFHSTNSKICQTLNLIGDFSGTTVLMSWIVGQKLVIANAGDSRAVLYKDSGKVVRLSKDHRPEDPEEKERIEALGGRVVTLPQDAPRLNGTLSVSRGFGDFDLQPCLSPDPFINIVPISPDDRYLILGCDGLWDEVEEEKVGELLTKWRKQIKEQAQQREEDQARLRRMTSSSSNGRNRNGSLTSSASGISTTNGDGGAMEAYQLARMLVDYSYTSGSYDNISVIVVQLKD</sequence>
<accession>L8GTN5</accession>
<dbReference type="PANTHER" id="PTHR47992">
    <property type="entry name" value="PROTEIN PHOSPHATASE"/>
    <property type="match status" value="1"/>
</dbReference>
<dbReference type="EMBL" id="KB008030">
    <property type="protein sequence ID" value="ELR15481.1"/>
    <property type="molecule type" value="Genomic_DNA"/>
</dbReference>
<reference evidence="7 8" key="1">
    <citation type="journal article" date="2013" name="Genome Biol.">
        <title>Genome of Acanthamoeba castellanii highlights extensive lateral gene transfer and early evolution of tyrosine kinase signaling.</title>
        <authorList>
            <person name="Clarke M."/>
            <person name="Lohan A.J."/>
            <person name="Liu B."/>
            <person name="Lagkouvardos I."/>
            <person name="Roy S."/>
            <person name="Zafar N."/>
            <person name="Bertelli C."/>
            <person name="Schilde C."/>
            <person name="Kianianmomeni A."/>
            <person name="Burglin T.R."/>
            <person name="Frech C."/>
            <person name="Turcotte B."/>
            <person name="Kopec K.O."/>
            <person name="Synnott J.M."/>
            <person name="Choo C."/>
            <person name="Paponov I."/>
            <person name="Finkler A."/>
            <person name="Soon Heng Tan C."/>
            <person name="Hutchins A.P."/>
            <person name="Weinmeier T."/>
            <person name="Rattei T."/>
            <person name="Chu J.S."/>
            <person name="Gimenez G."/>
            <person name="Irimia M."/>
            <person name="Rigden D.J."/>
            <person name="Fitzpatrick D.A."/>
            <person name="Lorenzo-Morales J."/>
            <person name="Bateman A."/>
            <person name="Chiu C.H."/>
            <person name="Tang P."/>
            <person name="Hegemann P."/>
            <person name="Fromm H."/>
            <person name="Raoult D."/>
            <person name="Greub G."/>
            <person name="Miranda-Saavedra D."/>
            <person name="Chen N."/>
            <person name="Nash P."/>
            <person name="Ginger M.L."/>
            <person name="Horn M."/>
            <person name="Schaap P."/>
            <person name="Caler L."/>
            <person name="Loftus B."/>
        </authorList>
    </citation>
    <scope>NUCLEOTIDE SEQUENCE [LARGE SCALE GENOMIC DNA]</scope>
    <source>
        <strain evidence="7 8">Neff</strain>
    </source>
</reference>
<dbReference type="STRING" id="1257118.L8GTN5"/>
<dbReference type="Pfam" id="PF00481">
    <property type="entry name" value="PP2C"/>
    <property type="match status" value="1"/>
</dbReference>
<dbReference type="VEuPathDB" id="AmoebaDB:ACA1_341110"/>
<comment type="similarity">
    <text evidence="4">Belongs to the PP2C family.</text>
</comment>
<dbReference type="PROSITE" id="PS51746">
    <property type="entry name" value="PPM_2"/>
    <property type="match status" value="1"/>
</dbReference>
<dbReference type="Pfam" id="PF09409">
    <property type="entry name" value="PUB"/>
    <property type="match status" value="1"/>
</dbReference>
<dbReference type="InterPro" id="IPR015655">
    <property type="entry name" value="PP2C"/>
</dbReference>
<dbReference type="GO" id="GO:0004722">
    <property type="term" value="F:protein serine/threonine phosphatase activity"/>
    <property type="evidence" value="ECO:0007669"/>
    <property type="project" value="InterPro"/>
</dbReference>
<dbReference type="SMART" id="SM00580">
    <property type="entry name" value="PUG"/>
    <property type="match status" value="1"/>
</dbReference>
<dbReference type="RefSeq" id="XP_004337494.1">
    <property type="nucleotide sequence ID" value="XM_004337446.1"/>
</dbReference>
<dbReference type="InterPro" id="IPR001932">
    <property type="entry name" value="PPM-type_phosphatase-like_dom"/>
</dbReference>
<keyword evidence="1" id="KW-0479">Metal-binding</keyword>
<dbReference type="InterPro" id="IPR000222">
    <property type="entry name" value="PP2C_BS"/>
</dbReference>
<dbReference type="InterPro" id="IPR036339">
    <property type="entry name" value="PUB-like_dom_sf"/>
</dbReference>
<gene>
    <name evidence="7" type="ORF">ACA1_341110</name>
</gene>
<feature type="compositionally biased region" description="Low complexity" evidence="5">
    <location>
        <begin position="441"/>
        <end position="457"/>
    </location>
</feature>
<dbReference type="AlphaFoldDB" id="L8GTN5"/>
<dbReference type="InterPro" id="IPR036457">
    <property type="entry name" value="PPM-type-like_dom_sf"/>
</dbReference>
<dbReference type="SUPFAM" id="SSF81606">
    <property type="entry name" value="PP2C-like"/>
    <property type="match status" value="1"/>
</dbReference>
<evidence type="ECO:0000313" key="7">
    <source>
        <dbReference type="EMBL" id="ELR15481.1"/>
    </source>
</evidence>
<dbReference type="PROSITE" id="PS01032">
    <property type="entry name" value="PPM_1"/>
    <property type="match status" value="1"/>
</dbReference>
<dbReference type="GO" id="GO:0046872">
    <property type="term" value="F:metal ion binding"/>
    <property type="evidence" value="ECO:0007669"/>
    <property type="project" value="UniProtKB-KW"/>
</dbReference>
<keyword evidence="3 4" id="KW-0904">Protein phosphatase</keyword>
<dbReference type="KEGG" id="acan:ACA1_341110"/>
<dbReference type="CDD" id="cd09212">
    <property type="entry name" value="PUB"/>
    <property type="match status" value="1"/>
</dbReference>
<feature type="domain" description="PPM-type phosphatase" evidence="6">
    <location>
        <begin position="189"/>
        <end position="500"/>
    </location>
</feature>
<dbReference type="Gene3D" id="3.60.40.10">
    <property type="entry name" value="PPM-type phosphatase domain"/>
    <property type="match status" value="1"/>
</dbReference>
<protein>
    <submittedName>
        <fullName evidence="7">Protein phosphatase 2C domain containing protein</fullName>
    </submittedName>
</protein>
<dbReference type="SUPFAM" id="SSF143503">
    <property type="entry name" value="PUG domain-like"/>
    <property type="match status" value="1"/>
</dbReference>
<dbReference type="Proteomes" id="UP000011083">
    <property type="component" value="Unassembled WGS sequence"/>
</dbReference>
<evidence type="ECO:0000256" key="4">
    <source>
        <dbReference type="RuleBase" id="RU003465"/>
    </source>
</evidence>
<evidence type="ECO:0000259" key="6">
    <source>
        <dbReference type="PROSITE" id="PS51746"/>
    </source>
</evidence>
<evidence type="ECO:0000256" key="5">
    <source>
        <dbReference type="SAM" id="MobiDB-lite"/>
    </source>
</evidence>
<name>L8GTN5_ACACF</name>
<dbReference type="GeneID" id="14916123"/>
<proteinExistence type="inferred from homology"/>
<evidence type="ECO:0000256" key="1">
    <source>
        <dbReference type="ARBA" id="ARBA00022723"/>
    </source>
</evidence>
<dbReference type="SMART" id="SM00332">
    <property type="entry name" value="PP2Cc"/>
    <property type="match status" value="1"/>
</dbReference>
<organism evidence="7 8">
    <name type="scientific">Acanthamoeba castellanii (strain ATCC 30010 / Neff)</name>
    <dbReference type="NCBI Taxonomy" id="1257118"/>
    <lineage>
        <taxon>Eukaryota</taxon>
        <taxon>Amoebozoa</taxon>
        <taxon>Discosea</taxon>
        <taxon>Longamoebia</taxon>
        <taxon>Centramoebida</taxon>
        <taxon>Acanthamoebidae</taxon>
        <taxon>Acanthamoeba</taxon>
    </lineage>
</organism>
<keyword evidence="8" id="KW-1185">Reference proteome</keyword>
<keyword evidence="2 4" id="KW-0378">Hydrolase</keyword>
<dbReference type="InterPro" id="IPR018997">
    <property type="entry name" value="PUB_domain"/>
</dbReference>
<evidence type="ECO:0000256" key="2">
    <source>
        <dbReference type="ARBA" id="ARBA00022801"/>
    </source>
</evidence>
<evidence type="ECO:0000313" key="8">
    <source>
        <dbReference type="Proteomes" id="UP000011083"/>
    </source>
</evidence>
<dbReference type="CDD" id="cd00143">
    <property type="entry name" value="PP2Cc"/>
    <property type="match status" value="1"/>
</dbReference>
<dbReference type="Gene3D" id="1.20.58.2190">
    <property type="match status" value="1"/>
</dbReference>
<evidence type="ECO:0000256" key="3">
    <source>
        <dbReference type="ARBA" id="ARBA00022912"/>
    </source>
</evidence>
<dbReference type="SMART" id="SM00331">
    <property type="entry name" value="PP2C_SIG"/>
    <property type="match status" value="1"/>
</dbReference>